<dbReference type="InterPro" id="IPR023476">
    <property type="entry name" value="Pep_tRNA_hydro_II_dom_sf"/>
</dbReference>
<evidence type="ECO:0000313" key="2">
    <source>
        <dbReference type="Proteomes" id="UP000321805"/>
    </source>
</evidence>
<dbReference type="Proteomes" id="UP000321805">
    <property type="component" value="Chromosome"/>
</dbReference>
<dbReference type="PROSITE" id="PS51257">
    <property type="entry name" value="PROKAR_LIPOPROTEIN"/>
    <property type="match status" value="1"/>
</dbReference>
<sequence length="219" mass="22402">MDDPYRLYLVVRRGAFEDLETGGVLAGAAAVACLERFGADPAHAEAVAAWRARPGKVTLRARGGQWPQVLDLPHALAGDPDGAAVAALPPRRRSERGELLERLQAMSSELEPAPVLGDGEPPAAADGRLTYLVNPALEMSSGKTLAQIAHAATMAAARPDLAGWVAAGCPARVRVPAPVVFAALCGAGGLAAEVQDAGLTEVAPGTVTVLAVAPALRPC</sequence>
<name>A0A5B8U9L5_9ACTN</name>
<keyword evidence="1" id="KW-0378">Hydrolase</keyword>
<evidence type="ECO:0000313" key="1">
    <source>
        <dbReference type="EMBL" id="QEC49873.1"/>
    </source>
</evidence>
<dbReference type="KEGG" id="bsol:FSW04_21420"/>
<proteinExistence type="predicted"/>
<accession>A0A5B8U9L5</accession>
<gene>
    <name evidence="1" type="ORF">FSW04_21420</name>
</gene>
<dbReference type="RefSeq" id="WP_146922238.1">
    <property type="nucleotide sequence ID" value="NZ_CP042430.1"/>
</dbReference>
<dbReference type="Gene3D" id="3.40.1490.10">
    <property type="entry name" value="Bit1"/>
    <property type="match status" value="1"/>
</dbReference>
<dbReference type="SUPFAM" id="SSF102462">
    <property type="entry name" value="Peptidyl-tRNA hydrolase II"/>
    <property type="match status" value="1"/>
</dbReference>
<dbReference type="GO" id="GO:0016787">
    <property type="term" value="F:hydrolase activity"/>
    <property type="evidence" value="ECO:0007669"/>
    <property type="project" value="UniProtKB-KW"/>
</dbReference>
<dbReference type="OrthoDB" id="4629116at2"/>
<organism evidence="1 2">
    <name type="scientific">Baekduia soli</name>
    <dbReference type="NCBI Taxonomy" id="496014"/>
    <lineage>
        <taxon>Bacteria</taxon>
        <taxon>Bacillati</taxon>
        <taxon>Actinomycetota</taxon>
        <taxon>Thermoleophilia</taxon>
        <taxon>Solirubrobacterales</taxon>
        <taxon>Baekduiaceae</taxon>
        <taxon>Baekduia</taxon>
    </lineage>
</organism>
<protein>
    <submittedName>
        <fullName evidence="1">Peptidyl-tRNA hydrolase</fullName>
    </submittedName>
</protein>
<keyword evidence="2" id="KW-1185">Reference proteome</keyword>
<dbReference type="AlphaFoldDB" id="A0A5B8U9L5"/>
<dbReference type="EMBL" id="CP042430">
    <property type="protein sequence ID" value="QEC49873.1"/>
    <property type="molecule type" value="Genomic_DNA"/>
</dbReference>
<reference evidence="1 2" key="1">
    <citation type="journal article" date="2018" name="J. Microbiol.">
        <title>Baekduia soli gen. nov., sp. nov., a novel bacterium isolated from the soil of Baekdu Mountain and proposal of a novel family name, Baekduiaceae fam. nov.</title>
        <authorList>
            <person name="An D.S."/>
            <person name="Siddiqi M.Z."/>
            <person name="Kim K.H."/>
            <person name="Yu H.S."/>
            <person name="Im W.T."/>
        </authorList>
    </citation>
    <scope>NUCLEOTIDE SEQUENCE [LARGE SCALE GENOMIC DNA]</scope>
    <source>
        <strain evidence="1 2">BR7-21</strain>
    </source>
</reference>